<feature type="signal peptide" evidence="2">
    <location>
        <begin position="1"/>
        <end position="17"/>
    </location>
</feature>
<dbReference type="EMBL" id="GBRD01006546">
    <property type="protein sequence ID" value="JAG59275.1"/>
    <property type="molecule type" value="Transcribed_RNA"/>
</dbReference>
<keyword evidence="2" id="KW-0732">Signal</keyword>
<dbReference type="PANTHER" id="PTHR10334">
    <property type="entry name" value="CYSTEINE-RICH SECRETORY PROTEIN-RELATED"/>
    <property type="match status" value="1"/>
</dbReference>
<feature type="transmembrane region" description="Helical" evidence="1">
    <location>
        <begin position="370"/>
        <end position="387"/>
    </location>
</feature>
<evidence type="ECO:0000259" key="3">
    <source>
        <dbReference type="SMART" id="SM00198"/>
    </source>
</evidence>
<evidence type="ECO:0000313" key="4">
    <source>
        <dbReference type="EMBL" id="JAG33584.1"/>
    </source>
</evidence>
<dbReference type="Pfam" id="PF00188">
    <property type="entry name" value="CAP"/>
    <property type="match status" value="1"/>
</dbReference>
<dbReference type="GO" id="GO:0005576">
    <property type="term" value="C:extracellular region"/>
    <property type="evidence" value="ECO:0007669"/>
    <property type="project" value="UniProtKB-SubCell"/>
</dbReference>
<gene>
    <name evidence="4" type="primary">VA5_41</name>
    <name evidence="4" type="ORF">CM83_99050</name>
</gene>
<dbReference type="Gene3D" id="3.40.33.10">
    <property type="entry name" value="CAP"/>
    <property type="match status" value="1"/>
</dbReference>
<dbReference type="PRINTS" id="PR00837">
    <property type="entry name" value="V5TPXLIKE"/>
</dbReference>
<keyword evidence="1" id="KW-0472">Membrane</keyword>
<dbReference type="InterPro" id="IPR014044">
    <property type="entry name" value="CAP_dom"/>
</dbReference>
<dbReference type="EMBL" id="GBHO01010020">
    <property type="protein sequence ID" value="JAG33584.1"/>
    <property type="molecule type" value="Transcribed_RNA"/>
</dbReference>
<reference evidence="5" key="3">
    <citation type="submission" date="2014-09" db="EMBL/GenBank/DDBJ databases">
        <authorList>
            <person name="Magalhaes I.L.F."/>
            <person name="Oliveira U."/>
            <person name="Santos F.R."/>
            <person name="Vidigal T.H.D.A."/>
            <person name="Brescovit A.D."/>
            <person name="Santos A.J."/>
        </authorList>
    </citation>
    <scope>NUCLEOTIDE SEQUENCE</scope>
</reference>
<evidence type="ECO:0000313" key="5">
    <source>
        <dbReference type="EMBL" id="JAG59275.1"/>
    </source>
</evidence>
<dbReference type="SMART" id="SM00198">
    <property type="entry name" value="SCP"/>
    <property type="match status" value="1"/>
</dbReference>
<organism evidence="4">
    <name type="scientific">Lygus hesperus</name>
    <name type="common">Western plant bug</name>
    <dbReference type="NCBI Taxonomy" id="30085"/>
    <lineage>
        <taxon>Eukaryota</taxon>
        <taxon>Metazoa</taxon>
        <taxon>Ecdysozoa</taxon>
        <taxon>Arthropoda</taxon>
        <taxon>Hexapoda</taxon>
        <taxon>Insecta</taxon>
        <taxon>Pterygota</taxon>
        <taxon>Neoptera</taxon>
        <taxon>Paraneoptera</taxon>
        <taxon>Hemiptera</taxon>
        <taxon>Heteroptera</taxon>
        <taxon>Panheteroptera</taxon>
        <taxon>Cimicomorpha</taxon>
        <taxon>Miridae</taxon>
        <taxon>Mirini</taxon>
        <taxon>Lygus</taxon>
    </lineage>
</organism>
<feature type="domain" description="SCP" evidence="3">
    <location>
        <begin position="68"/>
        <end position="236"/>
    </location>
</feature>
<sequence length="406" mass="45843">MYDILIVLAVLFSNVAGKIDWCSKELDCEPGNTGPDYRGYKVFKTTMCAYDGNNKNCINPIELLQDEDDKKLLLDHHNAYRYLYASRYLNQTTTDCKIGYLKWDKELENKAKAWAHECPFVKKFCPPDESIEQSVDIMHDDLPPTSNLSVFFKNWFRPFETMPDQEEESIIRSWQPGAWNKATLALWAKTERVGCSFVTFHSGDARLIYQFCQVRKMNQHFKVLICNYSPAGNVEGQEVMKTTCDHEPQPPKPDPHAPVVVPGVDIDDVILPEVPVAPDSGDDFINISDIDVPPDITTNMPNITTLLPSTTMESESPTGVTIITLTPATNQTVVPTRVNPASSSPPLYSFVNLPYIIIPPLVFMRKYTRFCLFVFSVQVLFYIAVWLDLISNIIGPMINVGNVAEA</sequence>
<feature type="chain" id="PRO_5015034019" evidence="2">
    <location>
        <begin position="18"/>
        <end position="406"/>
    </location>
</feature>
<accession>A0A0A9YN31</accession>
<keyword evidence="1" id="KW-1133">Transmembrane helix</keyword>
<name>A0A0A9YN31_LYGHE</name>
<dbReference type="CDD" id="cd05380">
    <property type="entry name" value="CAP_euk"/>
    <property type="match status" value="1"/>
</dbReference>
<protein>
    <submittedName>
        <fullName evidence="4">Venom allergen 5</fullName>
    </submittedName>
</protein>
<dbReference type="InterPro" id="IPR035940">
    <property type="entry name" value="CAP_sf"/>
</dbReference>
<dbReference type="SUPFAM" id="SSF55797">
    <property type="entry name" value="PR-1-like"/>
    <property type="match status" value="1"/>
</dbReference>
<dbReference type="AlphaFoldDB" id="A0A0A9YN31"/>
<evidence type="ECO:0000256" key="1">
    <source>
        <dbReference type="SAM" id="Phobius"/>
    </source>
</evidence>
<dbReference type="InterPro" id="IPR001283">
    <property type="entry name" value="CRISP-related"/>
</dbReference>
<proteinExistence type="predicted"/>
<dbReference type="InterPro" id="IPR018244">
    <property type="entry name" value="Allrgn_V5/Tpx1_CS"/>
</dbReference>
<keyword evidence="1" id="KW-0812">Transmembrane</keyword>
<reference evidence="4" key="2">
    <citation type="submission" date="2014-07" db="EMBL/GenBank/DDBJ databases">
        <authorList>
            <person name="Hull J."/>
        </authorList>
    </citation>
    <scope>NUCLEOTIDE SEQUENCE</scope>
</reference>
<reference evidence="4" key="1">
    <citation type="journal article" date="2014" name="PLoS ONE">
        <title>Transcriptome-Based Identification of ABC Transporters in the Western Tarnished Plant Bug Lygus hesperus.</title>
        <authorList>
            <person name="Hull J.J."/>
            <person name="Chaney K."/>
            <person name="Geib S.M."/>
            <person name="Fabrick J.A."/>
            <person name="Brent C.S."/>
            <person name="Walsh D."/>
            <person name="Lavine L.C."/>
        </authorList>
    </citation>
    <scope>NUCLEOTIDE SEQUENCE</scope>
</reference>
<dbReference type="PROSITE" id="PS01010">
    <property type="entry name" value="CRISP_2"/>
    <property type="match status" value="1"/>
</dbReference>
<evidence type="ECO:0000256" key="2">
    <source>
        <dbReference type="SAM" id="SignalP"/>
    </source>
</evidence>